<gene>
    <name evidence="2" type="ORF">ESZ00_03285</name>
</gene>
<feature type="transmembrane region" description="Helical" evidence="1">
    <location>
        <begin position="102"/>
        <end position="121"/>
    </location>
</feature>
<evidence type="ECO:0000256" key="1">
    <source>
        <dbReference type="SAM" id="Phobius"/>
    </source>
</evidence>
<reference evidence="2 3" key="1">
    <citation type="journal article" date="2016" name="Int. J. Syst. Evol. Microbiol.">
        <title>Acidipila dinghuensis sp. nov., an acidobacterium isolated from forest soil.</title>
        <authorList>
            <person name="Jiang Y.W."/>
            <person name="Wang J."/>
            <person name="Chen M.H."/>
            <person name="Lv Y.Y."/>
            <person name="Qiu L.H."/>
        </authorList>
    </citation>
    <scope>NUCLEOTIDE SEQUENCE [LARGE SCALE GENOMIC DNA]</scope>
    <source>
        <strain evidence="2 3">DHOF10</strain>
    </source>
</reference>
<accession>A0A4Q1SHY9</accession>
<feature type="transmembrane region" description="Helical" evidence="1">
    <location>
        <begin position="141"/>
        <end position="160"/>
    </location>
</feature>
<feature type="transmembrane region" description="Helical" evidence="1">
    <location>
        <begin position="167"/>
        <end position="187"/>
    </location>
</feature>
<feature type="transmembrane region" description="Helical" evidence="1">
    <location>
        <begin position="34"/>
        <end position="53"/>
    </location>
</feature>
<name>A0A4Q1SHY9_9BACT</name>
<dbReference type="RefSeq" id="WP_129206754.1">
    <property type="nucleotide sequence ID" value="NZ_BMGU01000001.1"/>
</dbReference>
<keyword evidence="1" id="KW-0472">Membrane</keyword>
<keyword evidence="3" id="KW-1185">Reference proteome</keyword>
<evidence type="ECO:0000313" key="3">
    <source>
        <dbReference type="Proteomes" id="UP000290253"/>
    </source>
</evidence>
<proteinExistence type="predicted"/>
<organism evidence="2 3">
    <name type="scientific">Silvibacterium dinghuense</name>
    <dbReference type="NCBI Taxonomy" id="1560006"/>
    <lineage>
        <taxon>Bacteria</taxon>
        <taxon>Pseudomonadati</taxon>
        <taxon>Acidobacteriota</taxon>
        <taxon>Terriglobia</taxon>
        <taxon>Terriglobales</taxon>
        <taxon>Acidobacteriaceae</taxon>
        <taxon>Silvibacterium</taxon>
    </lineage>
</organism>
<feature type="transmembrane region" description="Helical" evidence="1">
    <location>
        <begin position="207"/>
        <end position="224"/>
    </location>
</feature>
<comment type="caution">
    <text evidence="2">The sequence shown here is derived from an EMBL/GenBank/DDBJ whole genome shotgun (WGS) entry which is preliminary data.</text>
</comment>
<feature type="transmembrane region" description="Helical" evidence="1">
    <location>
        <begin position="6"/>
        <end position="27"/>
    </location>
</feature>
<dbReference type="OrthoDB" id="118826at2"/>
<feature type="transmembrane region" description="Helical" evidence="1">
    <location>
        <begin position="68"/>
        <end position="90"/>
    </location>
</feature>
<keyword evidence="1" id="KW-0812">Transmembrane</keyword>
<evidence type="ECO:0000313" key="2">
    <source>
        <dbReference type="EMBL" id="RXS96973.1"/>
    </source>
</evidence>
<dbReference type="Proteomes" id="UP000290253">
    <property type="component" value="Unassembled WGS sequence"/>
</dbReference>
<dbReference type="EMBL" id="SDMK01000001">
    <property type="protein sequence ID" value="RXS96973.1"/>
    <property type="molecule type" value="Genomic_DNA"/>
</dbReference>
<keyword evidence="1" id="KW-1133">Transmembrane helix</keyword>
<dbReference type="AlphaFoldDB" id="A0A4Q1SHY9"/>
<protein>
    <submittedName>
        <fullName evidence="2">Uncharacterized protein</fullName>
    </submittedName>
</protein>
<sequence>MQTTYLDNALWGIAFLGECALLCILLFRRAFRSFPVFTLLISLYLASEGYYYFFLRHASYNVYLKSDFIQSLILSAVELGVLIEIAANVLAPAKRSLLGKLFSILFILIGLFGLGGFTYAMHANASSLAHPRTIFVANNTIAILRLITFLVIAGFAQVLGLGWKNHVLRLASGLAFYAAVSLVATLLQNRMHGGPSYYTQYHALQQVVGASYICALYYWSYAFLRKEAPRKEFNSKMSEFLISISAFPKQQQSIVARKHR</sequence>